<dbReference type="SUPFAM" id="SSF53474">
    <property type="entry name" value="alpha/beta-Hydrolases"/>
    <property type="match status" value="1"/>
</dbReference>
<evidence type="ECO:0000259" key="1">
    <source>
        <dbReference type="Pfam" id="PF12697"/>
    </source>
</evidence>
<evidence type="ECO:0000313" key="2">
    <source>
        <dbReference type="EMBL" id="MQT17706.1"/>
    </source>
</evidence>
<reference evidence="2 3" key="1">
    <citation type="submission" date="2019-09" db="EMBL/GenBank/DDBJ databases">
        <title>Polymorphobacter sp. isolated from a lake in China.</title>
        <authorList>
            <person name="Liu Z."/>
        </authorList>
    </citation>
    <scope>NUCLEOTIDE SEQUENCE [LARGE SCALE GENOMIC DNA]</scope>
    <source>
        <strain evidence="2 3">D40P</strain>
    </source>
</reference>
<dbReference type="Proteomes" id="UP000481327">
    <property type="component" value="Unassembled WGS sequence"/>
</dbReference>
<keyword evidence="3" id="KW-1185">Reference proteome</keyword>
<dbReference type="Gene3D" id="3.40.50.1820">
    <property type="entry name" value="alpha/beta hydrolase"/>
    <property type="match status" value="1"/>
</dbReference>
<dbReference type="PANTHER" id="PTHR43194">
    <property type="entry name" value="HYDROLASE ALPHA/BETA FOLD FAMILY"/>
    <property type="match status" value="1"/>
</dbReference>
<protein>
    <submittedName>
        <fullName evidence="2">Alpha/beta fold hydrolase</fullName>
    </submittedName>
</protein>
<dbReference type="InterPro" id="IPR029058">
    <property type="entry name" value="AB_hydrolase_fold"/>
</dbReference>
<comment type="caution">
    <text evidence="2">The sequence shown here is derived from an EMBL/GenBank/DDBJ whole genome shotgun (WGS) entry which is preliminary data.</text>
</comment>
<gene>
    <name evidence="2" type="ORF">F3168_10575</name>
</gene>
<feature type="domain" description="AB hydrolase-1" evidence="1">
    <location>
        <begin position="25"/>
        <end position="259"/>
    </location>
</feature>
<proteinExistence type="predicted"/>
<dbReference type="OrthoDB" id="9796770at2"/>
<dbReference type="InterPro" id="IPR050228">
    <property type="entry name" value="Carboxylesterase_BioH"/>
</dbReference>
<name>A0A7C9KY12_9SPHN</name>
<dbReference type="Pfam" id="PF12697">
    <property type="entry name" value="Abhydrolase_6"/>
    <property type="match status" value="1"/>
</dbReference>
<organism evidence="2 3">
    <name type="scientific">Sandarakinorhabdus fusca</name>
    <dbReference type="NCBI Taxonomy" id="1439888"/>
    <lineage>
        <taxon>Bacteria</taxon>
        <taxon>Pseudomonadati</taxon>
        <taxon>Pseudomonadota</taxon>
        <taxon>Alphaproteobacteria</taxon>
        <taxon>Sphingomonadales</taxon>
        <taxon>Sphingosinicellaceae</taxon>
        <taxon>Sandarakinorhabdus</taxon>
    </lineage>
</organism>
<sequence length="274" mass="29894">METRYTPSRVRLRRRTERPGRLNWLFLPGGPGLGSESLHELIDALDVPGSCWAVDLPGDGSNHVEAGDPFAAWPQVLLEAADALPNPIFAGHSTGGMYLLSTPALERRLAGLVLLSTAPDANWRSHYEATVASEPLPAFDAALHAYSAQPTTEHLRALCVASAEWNFNKAGLEMGRNLLARMPYNREAVEWSDTNFDSAYVANWWPARLPTMILAGSDDRIVGQSGWDDARFKGPHVRRVAIAGAGHFPWIENPGAVRRAFADLAEAALAYTAD</sequence>
<evidence type="ECO:0000313" key="3">
    <source>
        <dbReference type="Proteomes" id="UP000481327"/>
    </source>
</evidence>
<dbReference type="RefSeq" id="WP_152578138.1">
    <property type="nucleotide sequence ID" value="NZ_JAATJI010000002.1"/>
</dbReference>
<dbReference type="PANTHER" id="PTHR43194:SF2">
    <property type="entry name" value="PEROXISOMAL MEMBRANE PROTEIN LPX1"/>
    <property type="match status" value="1"/>
</dbReference>
<keyword evidence="2" id="KW-0378">Hydrolase</keyword>
<dbReference type="EMBL" id="WIOL01000003">
    <property type="protein sequence ID" value="MQT17706.1"/>
    <property type="molecule type" value="Genomic_DNA"/>
</dbReference>
<dbReference type="AlphaFoldDB" id="A0A7C9KY12"/>
<accession>A0A7C9KY12</accession>
<dbReference type="InterPro" id="IPR000073">
    <property type="entry name" value="AB_hydrolase_1"/>
</dbReference>
<dbReference type="GO" id="GO:0016787">
    <property type="term" value="F:hydrolase activity"/>
    <property type="evidence" value="ECO:0007669"/>
    <property type="project" value="UniProtKB-KW"/>
</dbReference>